<evidence type="ECO:0000256" key="2">
    <source>
        <dbReference type="PROSITE-ProRule" id="PRU01193"/>
    </source>
</evidence>
<reference evidence="6 7" key="1">
    <citation type="journal article" date="2021" name="MBio">
        <title>A New Model Trypanosomatid, Novymonas esmeraldas: Genomic Perception of Its 'Candidatus Pandoraea novymonadis' Endosymbiont.</title>
        <authorList>
            <person name="Zakharova A."/>
            <person name="Saura A."/>
            <person name="Butenko A."/>
            <person name="Podesvova L."/>
            <person name="Warmusova S."/>
            <person name="Kostygov A.Y."/>
            <person name="Nenarokova A."/>
            <person name="Lukes J."/>
            <person name="Opperdoes F.R."/>
            <person name="Yurchenko V."/>
        </authorList>
    </citation>
    <scope>NUCLEOTIDE SEQUENCE [LARGE SCALE GENOMIC DNA]</scope>
    <source>
        <strain evidence="6 7">E262AT.01</strain>
    </source>
</reference>
<feature type="transmembrane region" description="Helical" evidence="4">
    <location>
        <begin position="16"/>
        <end position="41"/>
    </location>
</feature>
<name>A0AAW0EY47_9TRYP</name>
<dbReference type="Gene3D" id="3.10.580.10">
    <property type="entry name" value="CBS-domain"/>
    <property type="match status" value="1"/>
</dbReference>
<protein>
    <recommendedName>
        <fullName evidence="5">CNNM transmembrane domain-containing protein</fullName>
    </recommendedName>
</protein>
<feature type="region of interest" description="Disordered" evidence="3">
    <location>
        <begin position="187"/>
        <end position="207"/>
    </location>
</feature>
<keyword evidence="2 4" id="KW-0812">Transmembrane</keyword>
<evidence type="ECO:0000313" key="7">
    <source>
        <dbReference type="Proteomes" id="UP001430356"/>
    </source>
</evidence>
<dbReference type="PANTHER" id="PTHR12064:SF97">
    <property type="entry name" value="METAL TRANSPORTER CNNM-5"/>
    <property type="match status" value="1"/>
</dbReference>
<gene>
    <name evidence="6" type="ORF">NESM_000800900</name>
</gene>
<dbReference type="EMBL" id="JAECZO010000149">
    <property type="protein sequence ID" value="KAK7198412.1"/>
    <property type="molecule type" value="Genomic_DNA"/>
</dbReference>
<keyword evidence="1" id="KW-0677">Repeat</keyword>
<dbReference type="Proteomes" id="UP001430356">
    <property type="component" value="Unassembled WGS sequence"/>
</dbReference>
<accession>A0AAW0EY47</accession>
<evidence type="ECO:0000259" key="5">
    <source>
        <dbReference type="PROSITE" id="PS51846"/>
    </source>
</evidence>
<keyword evidence="2 4" id="KW-1133">Transmembrane helix</keyword>
<keyword evidence="2 4" id="KW-0472">Membrane</keyword>
<dbReference type="GO" id="GO:0010960">
    <property type="term" value="P:magnesium ion homeostasis"/>
    <property type="evidence" value="ECO:0007669"/>
    <property type="project" value="InterPro"/>
</dbReference>
<feature type="compositionally biased region" description="Acidic residues" evidence="3">
    <location>
        <begin position="195"/>
        <end position="207"/>
    </location>
</feature>
<dbReference type="InterPro" id="IPR002550">
    <property type="entry name" value="CNNM"/>
</dbReference>
<dbReference type="PROSITE" id="PS51846">
    <property type="entry name" value="CNNM"/>
    <property type="match status" value="1"/>
</dbReference>
<feature type="domain" description="CNNM transmembrane" evidence="5">
    <location>
        <begin position="10"/>
        <end position="190"/>
    </location>
</feature>
<evidence type="ECO:0000256" key="3">
    <source>
        <dbReference type="SAM" id="MobiDB-lite"/>
    </source>
</evidence>
<sequence length="446" mass="49718">MGETFFGFAVSVPAPVGAFIVIILTCLAGTVAGLVLCLFSLDVTRLSGIAQTGNPADAERAKRLLSILDKPHWLLIALLTWNDIALEMMPLVLNTFLSPVVAVITSVAITLLFCEILPQAFFIQHAFELSAFLSPFIQALMWITAPIAWPMSQLLDAIVGDKEVVPFHRSELREIIRIQDELRERRRREKRAEVEEGGAESQDNDEEDLTKEEVMLMLNVLSLSESTAKDMVQLPIEKVYKWHIDTELTPSLIAEVFAKGYNFIPVYEDTNDPTHVTQILLTKMLLLLIYRSESEGLCVRDMQLVPLQRFNGSTMATQVFVHLQASSPSIAAITDDAGEKVVGLLTLRAVSEQIHETTFQAEMDPRSQSPMQLMVRSWKILRRVGEYTINNMGSRPSSLEASFALIPAIPANDRSTWRGESTERVNSISHASVASPLHQQSTRNAM</sequence>
<feature type="compositionally biased region" description="Polar residues" evidence="3">
    <location>
        <begin position="424"/>
        <end position="446"/>
    </location>
</feature>
<feature type="transmembrane region" description="Helical" evidence="4">
    <location>
        <begin position="99"/>
        <end position="117"/>
    </location>
</feature>
<proteinExistence type="predicted"/>
<feature type="region of interest" description="Disordered" evidence="3">
    <location>
        <begin position="414"/>
        <end position="446"/>
    </location>
</feature>
<evidence type="ECO:0000313" key="6">
    <source>
        <dbReference type="EMBL" id="KAK7198412.1"/>
    </source>
</evidence>
<dbReference type="GO" id="GO:0005737">
    <property type="term" value="C:cytoplasm"/>
    <property type="evidence" value="ECO:0007669"/>
    <property type="project" value="TreeGrafter"/>
</dbReference>
<evidence type="ECO:0000256" key="1">
    <source>
        <dbReference type="ARBA" id="ARBA00022737"/>
    </source>
</evidence>
<dbReference type="PANTHER" id="PTHR12064">
    <property type="entry name" value="METAL TRANSPORTER CNNM"/>
    <property type="match status" value="1"/>
</dbReference>
<comment type="caution">
    <text evidence="6">The sequence shown here is derived from an EMBL/GenBank/DDBJ whole genome shotgun (WGS) entry which is preliminary data.</text>
</comment>
<keyword evidence="7" id="KW-1185">Reference proteome</keyword>
<dbReference type="InterPro" id="IPR046342">
    <property type="entry name" value="CBS_dom_sf"/>
</dbReference>
<dbReference type="GO" id="GO:0016020">
    <property type="term" value="C:membrane"/>
    <property type="evidence" value="ECO:0007669"/>
    <property type="project" value="UniProtKB-UniRule"/>
</dbReference>
<organism evidence="6 7">
    <name type="scientific">Novymonas esmeraldas</name>
    <dbReference type="NCBI Taxonomy" id="1808958"/>
    <lineage>
        <taxon>Eukaryota</taxon>
        <taxon>Discoba</taxon>
        <taxon>Euglenozoa</taxon>
        <taxon>Kinetoplastea</taxon>
        <taxon>Metakinetoplastina</taxon>
        <taxon>Trypanosomatida</taxon>
        <taxon>Trypanosomatidae</taxon>
        <taxon>Novymonas</taxon>
    </lineage>
</organism>
<dbReference type="InterPro" id="IPR045095">
    <property type="entry name" value="ACDP"/>
</dbReference>
<dbReference type="GO" id="GO:0030026">
    <property type="term" value="P:intracellular manganese ion homeostasis"/>
    <property type="evidence" value="ECO:0007669"/>
    <property type="project" value="TreeGrafter"/>
</dbReference>
<evidence type="ECO:0000256" key="4">
    <source>
        <dbReference type="SAM" id="Phobius"/>
    </source>
</evidence>
<dbReference type="Pfam" id="PF01595">
    <property type="entry name" value="CNNM"/>
    <property type="match status" value="1"/>
</dbReference>
<dbReference type="AlphaFoldDB" id="A0AAW0EY47"/>